<keyword evidence="4 5" id="KW-0472">Membrane</keyword>
<dbReference type="GO" id="GO:0016020">
    <property type="term" value="C:membrane"/>
    <property type="evidence" value="ECO:0007669"/>
    <property type="project" value="UniProtKB-SubCell"/>
</dbReference>
<feature type="transmembrane region" description="Helical" evidence="5">
    <location>
        <begin position="385"/>
        <end position="404"/>
    </location>
</feature>
<dbReference type="EMBL" id="QQWG01000006">
    <property type="protein sequence ID" value="RRG22080.1"/>
    <property type="molecule type" value="Genomic_DNA"/>
</dbReference>
<organism evidence="7 8">
    <name type="scientific">Ancylomarina euxinus</name>
    <dbReference type="NCBI Taxonomy" id="2283627"/>
    <lineage>
        <taxon>Bacteria</taxon>
        <taxon>Pseudomonadati</taxon>
        <taxon>Bacteroidota</taxon>
        <taxon>Bacteroidia</taxon>
        <taxon>Marinilabiliales</taxon>
        <taxon>Marinifilaceae</taxon>
        <taxon>Ancylomarina</taxon>
    </lineage>
</organism>
<dbReference type="Proteomes" id="UP000285794">
    <property type="component" value="Unassembled WGS sequence"/>
</dbReference>
<evidence type="ECO:0000313" key="8">
    <source>
        <dbReference type="Proteomes" id="UP000285794"/>
    </source>
</evidence>
<dbReference type="GO" id="GO:0030416">
    <property type="term" value="P:methylamine metabolic process"/>
    <property type="evidence" value="ECO:0007669"/>
    <property type="project" value="InterPro"/>
</dbReference>
<keyword evidence="2 5" id="KW-0812">Transmembrane</keyword>
<feature type="transmembrane region" description="Helical" evidence="5">
    <location>
        <begin position="77"/>
        <end position="98"/>
    </location>
</feature>
<feature type="domain" description="Methylamine utilisation protein MauE" evidence="6">
    <location>
        <begin position="2"/>
        <end position="134"/>
    </location>
</feature>
<evidence type="ECO:0000313" key="7">
    <source>
        <dbReference type="EMBL" id="RRG22080.1"/>
    </source>
</evidence>
<reference evidence="7 8" key="1">
    <citation type="submission" date="2018-07" db="EMBL/GenBank/DDBJ databases">
        <title>Draft genome sequence of Ancylomarina sp. M1P.</title>
        <authorList>
            <person name="Yadav S."/>
            <person name="Villanueva L."/>
            <person name="Damste J.S.S."/>
        </authorList>
    </citation>
    <scope>NUCLEOTIDE SEQUENCE [LARGE SCALE GENOMIC DNA]</scope>
    <source>
        <strain evidence="7 8">M1P</strain>
    </source>
</reference>
<dbReference type="NCBIfam" id="NF045576">
    <property type="entry name" value="BT_3928_fam"/>
    <property type="match status" value="1"/>
</dbReference>
<gene>
    <name evidence="7" type="ORF">DWB61_07645</name>
</gene>
<keyword evidence="3 5" id="KW-1133">Transmembrane helix</keyword>
<name>A0A425Y261_9BACT</name>
<dbReference type="RefSeq" id="WP_125030308.1">
    <property type="nucleotide sequence ID" value="NZ_JAPXVP010000006.1"/>
</dbReference>
<dbReference type="Pfam" id="PF07291">
    <property type="entry name" value="MauE"/>
    <property type="match status" value="1"/>
</dbReference>
<dbReference type="OrthoDB" id="9809429at2"/>
<protein>
    <submittedName>
        <fullName evidence="7">DoxX family protein</fullName>
    </submittedName>
</protein>
<evidence type="ECO:0000256" key="3">
    <source>
        <dbReference type="ARBA" id="ARBA00022989"/>
    </source>
</evidence>
<evidence type="ECO:0000259" key="6">
    <source>
        <dbReference type="Pfam" id="PF07291"/>
    </source>
</evidence>
<sequence>MKLLRTISRFLVGFLFIFSGFVKAIDPMGSTFKFKDYFMAFGMDSLAGLALFMAVVLAALEFCVGMLILFNVHKKSASWLALLFMLFFTPLTLVLALTNPVTDCGCFGDALILTNWETFGKNIIILALTLVVFFTRNLEKDNNSKITHNITLAFSLAIALGISYYSYRHLPFIDFRPYHIGANIQDGMIIPDGAPADEYKSLFKYEKDGVIKEFDESNYPWQDSTWVYVDVEQIKIKDGYKAPIHDFSISNEVVGDITNQVLNDASYTFLLVSRHLNEINLDNQKQINELASWADNQAYHFICLTASNDDEIRAFKEKHRSTYEFYATDEIQLKTMIRSNPGLLLIQNGTILNKWHWRDIPKTTEIKANLAAYSITQHQTLTNRLVILSITTTLLLLIGCFLMLKFRFLAVKNR</sequence>
<keyword evidence="8" id="KW-1185">Reference proteome</keyword>
<feature type="transmembrane region" description="Helical" evidence="5">
    <location>
        <begin position="48"/>
        <end position="70"/>
    </location>
</feature>
<feature type="transmembrane region" description="Helical" evidence="5">
    <location>
        <begin position="118"/>
        <end position="138"/>
    </location>
</feature>
<feature type="transmembrane region" description="Helical" evidence="5">
    <location>
        <begin position="150"/>
        <end position="167"/>
    </location>
</feature>
<evidence type="ECO:0000256" key="4">
    <source>
        <dbReference type="ARBA" id="ARBA00023136"/>
    </source>
</evidence>
<comment type="subcellular location">
    <subcellularLocation>
        <location evidence="1">Membrane</location>
        <topology evidence="1">Multi-pass membrane protein</topology>
    </subcellularLocation>
</comment>
<proteinExistence type="predicted"/>
<accession>A0A425Y261</accession>
<dbReference type="AlphaFoldDB" id="A0A425Y261"/>
<comment type="caution">
    <text evidence="7">The sequence shown here is derived from an EMBL/GenBank/DDBJ whole genome shotgun (WGS) entry which is preliminary data.</text>
</comment>
<evidence type="ECO:0000256" key="5">
    <source>
        <dbReference type="SAM" id="Phobius"/>
    </source>
</evidence>
<evidence type="ECO:0000256" key="1">
    <source>
        <dbReference type="ARBA" id="ARBA00004141"/>
    </source>
</evidence>
<dbReference type="InterPro" id="IPR009908">
    <property type="entry name" value="Methylamine_util_MauE"/>
</dbReference>
<evidence type="ECO:0000256" key="2">
    <source>
        <dbReference type="ARBA" id="ARBA00022692"/>
    </source>
</evidence>